<name>A4CIV1_ROBBH</name>
<dbReference type="eggNOG" id="COG3172">
    <property type="taxonomic scope" value="Bacteria"/>
</dbReference>
<keyword evidence="4" id="KW-1185">Reference proteome</keyword>
<protein>
    <submittedName>
        <fullName evidence="3">Uncharacterized protein</fullName>
    </submittedName>
</protein>
<feature type="domain" description="DUF4301" evidence="2">
    <location>
        <begin position="193"/>
        <end position="698"/>
    </location>
</feature>
<evidence type="ECO:0000313" key="3">
    <source>
        <dbReference type="EMBL" id="EAR16859.1"/>
    </source>
</evidence>
<dbReference type="Pfam" id="PF13521">
    <property type="entry name" value="AAA_28"/>
    <property type="match status" value="1"/>
</dbReference>
<feature type="domain" description="NadR/Ttd14 AAA" evidence="1">
    <location>
        <begin position="14"/>
        <end position="173"/>
    </location>
</feature>
<reference evidence="3 4" key="1">
    <citation type="journal article" date="2009" name="J. Bacteriol.">
        <title>Complete genome sequence of Robiginitalea biformata HTCC2501.</title>
        <authorList>
            <person name="Oh H.M."/>
            <person name="Giovannoni S.J."/>
            <person name="Lee K."/>
            <person name="Ferriera S."/>
            <person name="Johnson J."/>
            <person name="Cho J.C."/>
        </authorList>
    </citation>
    <scope>NUCLEOTIDE SEQUENCE [LARGE SCALE GENOMIC DNA]</scope>
    <source>
        <strain evidence="4">ATCC BAA-864 / HTCC2501 / KCTC 12146</strain>
    </source>
</reference>
<gene>
    <name evidence="3" type="ordered locus">RB2501_08155</name>
</gene>
<dbReference type="Gene3D" id="3.40.50.300">
    <property type="entry name" value="P-loop containing nucleotide triphosphate hydrolases"/>
    <property type="match status" value="1"/>
</dbReference>
<proteinExistence type="predicted"/>
<dbReference type="Pfam" id="PF14134">
    <property type="entry name" value="DUF4301"/>
    <property type="match status" value="1"/>
</dbReference>
<sequence>MEEALRQEPADVLKVVLFGPESTGKTTLARELARHYGEPWVPEYAREYLQEKWDRVQQTCAPEDLLPIARGQMRLENIGAREASRLLICDTDLLETKVYSETYYGGGCDPKLQAAALANDYDLYFLTDIDIPWEADDLRDKPHERAEMFHYFKTALRENNRRFVILSGGREARFEKAVKHIDQLLNTMSEFTSSDLEYMAEKGIDPEKARAQIETFKEGIPPVRLSKAAVVGEGIVRFSQEDESRLRELYRNRDADTEVLKFIPASGAASRMFKALFNFLGDFDPSADDLDAYLAEPGHGDMRKFAENLHDFPFYGLVQSRIRGKATDKAAELYAFVQELLSEDGLNYGFYPKGLLPFHNYDGNLATPFEEHLYEGAAYACTGETAVLHFTISPQHSDLFNREFDGLRDRVGDQVHCSFTVGYSFQKPSTDTIAVTPENTPFRDSEGKILFRPGGHGALIENLNDQEADLIFIKNIDNVVVRPELDTITRWKEVLGGYLIELQEQAFSFYRMLSDGSLDHDLLNRIKTFLEDQLNARFGESFQGLSIEEQVAVLQDKLARPIRVCGMVKNEGEPGGGPFWITDDKGHDSLQIIESAQVDMSDPGQKSLFEDSTHFNPVDLVCGVRNAYGEKYNLLNFVDEKQGFITGKTSEGRPLKALELPGLWNGGMAYWNTVFAEVPVSTFNPVKTVNDLLKPAHRSSRKK</sequence>
<evidence type="ECO:0000259" key="1">
    <source>
        <dbReference type="Pfam" id="PF13521"/>
    </source>
</evidence>
<dbReference type="SUPFAM" id="SSF52540">
    <property type="entry name" value="P-loop containing nucleoside triphosphate hydrolases"/>
    <property type="match status" value="1"/>
</dbReference>
<dbReference type="KEGG" id="rbi:RB2501_08155"/>
<dbReference type="AlphaFoldDB" id="A4CIV1"/>
<dbReference type="Proteomes" id="UP000009049">
    <property type="component" value="Chromosome"/>
</dbReference>
<dbReference type="PANTHER" id="PTHR37512">
    <property type="entry name" value="TRIFUNCTIONAL NAD BIOSYNTHESIS/REGULATOR PROTEIN NADR"/>
    <property type="match status" value="1"/>
</dbReference>
<organism evidence="3 4">
    <name type="scientific">Robiginitalea biformata (strain ATCC BAA-864 / DSM 15991 / KCTC 12146 / HTCC2501)</name>
    <dbReference type="NCBI Taxonomy" id="313596"/>
    <lineage>
        <taxon>Bacteria</taxon>
        <taxon>Pseudomonadati</taxon>
        <taxon>Bacteroidota</taxon>
        <taxon>Flavobacteriia</taxon>
        <taxon>Flavobacteriales</taxon>
        <taxon>Flavobacteriaceae</taxon>
        <taxon>Robiginitalea</taxon>
    </lineage>
</organism>
<dbReference type="STRING" id="313596.RB2501_08155"/>
<dbReference type="PANTHER" id="PTHR37512:SF1">
    <property type="entry name" value="NADR_TTD14 AAA DOMAIN-CONTAINING PROTEIN"/>
    <property type="match status" value="1"/>
</dbReference>
<dbReference type="SUPFAM" id="SSF53448">
    <property type="entry name" value="Nucleotide-diphospho-sugar transferases"/>
    <property type="match status" value="1"/>
</dbReference>
<evidence type="ECO:0000259" key="2">
    <source>
        <dbReference type="Pfam" id="PF14134"/>
    </source>
</evidence>
<evidence type="ECO:0000313" key="4">
    <source>
        <dbReference type="Proteomes" id="UP000009049"/>
    </source>
</evidence>
<accession>A4CIV1</accession>
<dbReference type="InterPro" id="IPR025393">
    <property type="entry name" value="DUF4301"/>
</dbReference>
<dbReference type="OrthoDB" id="5572060at2"/>
<dbReference type="InterPro" id="IPR038727">
    <property type="entry name" value="NadR/Ttd14_AAA_dom"/>
</dbReference>
<dbReference type="InterPro" id="IPR052735">
    <property type="entry name" value="NAD_biosynth-regulator"/>
</dbReference>
<dbReference type="HOGENOM" id="CLU_024244_0_0_10"/>
<dbReference type="EMBL" id="CP001712">
    <property type="protein sequence ID" value="EAR16859.1"/>
    <property type="molecule type" value="Genomic_DNA"/>
</dbReference>
<dbReference type="InterPro" id="IPR029044">
    <property type="entry name" value="Nucleotide-diphossugar_trans"/>
</dbReference>
<dbReference type="InterPro" id="IPR027417">
    <property type="entry name" value="P-loop_NTPase"/>
</dbReference>
<dbReference type="RefSeq" id="WP_015753615.1">
    <property type="nucleotide sequence ID" value="NC_013222.1"/>
</dbReference>